<dbReference type="EMBL" id="LKEB01000001">
    <property type="protein sequence ID" value="ROW18058.1"/>
    <property type="molecule type" value="Genomic_DNA"/>
</dbReference>
<dbReference type="InParanoid" id="A0A423XNF5"/>
<evidence type="ECO:0000313" key="2">
    <source>
        <dbReference type="Proteomes" id="UP000285146"/>
    </source>
</evidence>
<organism evidence="1 2">
    <name type="scientific">Cytospora leucostoma</name>
    <dbReference type="NCBI Taxonomy" id="1230097"/>
    <lineage>
        <taxon>Eukaryota</taxon>
        <taxon>Fungi</taxon>
        <taxon>Dikarya</taxon>
        <taxon>Ascomycota</taxon>
        <taxon>Pezizomycotina</taxon>
        <taxon>Sordariomycetes</taxon>
        <taxon>Sordariomycetidae</taxon>
        <taxon>Diaporthales</taxon>
        <taxon>Cytosporaceae</taxon>
        <taxon>Cytospora</taxon>
    </lineage>
</organism>
<dbReference type="Proteomes" id="UP000285146">
    <property type="component" value="Unassembled WGS sequence"/>
</dbReference>
<comment type="caution">
    <text evidence="1">The sequence shown here is derived from an EMBL/GenBank/DDBJ whole genome shotgun (WGS) entry which is preliminary data.</text>
</comment>
<protein>
    <submittedName>
        <fullName evidence="1">Uncharacterized protein</fullName>
    </submittedName>
</protein>
<dbReference type="AlphaFoldDB" id="A0A423XNF5"/>
<name>A0A423XNF5_9PEZI</name>
<gene>
    <name evidence="1" type="ORF">VPNG_00481</name>
</gene>
<reference evidence="1 2" key="1">
    <citation type="submission" date="2015-09" db="EMBL/GenBank/DDBJ databases">
        <title>Host preference determinants of Valsa canker pathogens revealed by comparative genomics.</title>
        <authorList>
            <person name="Yin Z."/>
            <person name="Huang L."/>
        </authorList>
    </citation>
    <scope>NUCLEOTIDE SEQUENCE [LARGE SCALE GENOMIC DNA]</scope>
    <source>
        <strain evidence="1 2">SXYLt</strain>
    </source>
</reference>
<evidence type="ECO:0000313" key="1">
    <source>
        <dbReference type="EMBL" id="ROW18058.1"/>
    </source>
</evidence>
<accession>A0A423XNF5</accession>
<keyword evidence="2" id="KW-1185">Reference proteome</keyword>
<proteinExistence type="predicted"/>
<sequence>MPLKIALVLTADCGLQTARRPRVLAARCESFRLPAPSQKKVFFDPQEAYLMHPDDVSQS</sequence>